<protein>
    <submittedName>
        <fullName evidence="2">Uncharacterized protein</fullName>
    </submittedName>
</protein>
<comment type="caution">
    <text evidence="2">The sequence shown here is derived from an EMBL/GenBank/DDBJ whole genome shotgun (WGS) entry which is preliminary data.</text>
</comment>
<gene>
    <name evidence="2" type="ORF">SDC9_19912</name>
</gene>
<feature type="compositionally biased region" description="Basic and acidic residues" evidence="1">
    <location>
        <begin position="361"/>
        <end position="376"/>
    </location>
</feature>
<dbReference type="EMBL" id="VSSQ01000078">
    <property type="protein sequence ID" value="MPL74102.1"/>
    <property type="molecule type" value="Genomic_DNA"/>
</dbReference>
<feature type="region of interest" description="Disordered" evidence="1">
    <location>
        <begin position="248"/>
        <end position="286"/>
    </location>
</feature>
<evidence type="ECO:0000256" key="1">
    <source>
        <dbReference type="SAM" id="MobiDB-lite"/>
    </source>
</evidence>
<sequence>MPPGGLRIAPQPPEFLVLLTAAQRVDVGRDRADLRFAQTRGAAFGGIAPRGHDAGAAEFDGLGDGGLIVAIEPDRVGQVRCAHLLHALGVFAVAGGAVVGKDLRAGRGFGGIGLLARDLQHVLHNVVDLGLVEQTVGQMRRHRRGRIGVRIQRVTDAVLHVGVDLFDRAAMQPVAVEQVREARVAARARAVALRTPGAEHRAAGVAGEVDQFRIVGDLVQVGRHQLFLDRLVGVGILLDVGRDIGAGRAVQKPGRRPRGEDRPGRHRDRVGHAPDDAGVEGPQPPARQRVVVLGNAVPRMARGLDLLLGRRFFAHVHASLQRGAVVLAAAVLAAAARTGGFVIMSEGDACRIVVDPARAGAQREDDGSHEDQEHRQRSPAVGEFTEDMVVHPLPPQRLATGSKVEKSTIVPRTCR</sequence>
<accession>A0A644U5A5</accession>
<feature type="region of interest" description="Disordered" evidence="1">
    <location>
        <begin position="359"/>
        <end position="386"/>
    </location>
</feature>
<organism evidence="2">
    <name type="scientific">bioreactor metagenome</name>
    <dbReference type="NCBI Taxonomy" id="1076179"/>
    <lineage>
        <taxon>unclassified sequences</taxon>
        <taxon>metagenomes</taxon>
        <taxon>ecological metagenomes</taxon>
    </lineage>
</organism>
<reference evidence="2" key="1">
    <citation type="submission" date="2019-08" db="EMBL/GenBank/DDBJ databases">
        <authorList>
            <person name="Kucharzyk K."/>
            <person name="Murdoch R.W."/>
            <person name="Higgins S."/>
            <person name="Loffler F."/>
        </authorList>
    </citation>
    <scope>NUCLEOTIDE SEQUENCE</scope>
</reference>
<dbReference type="AlphaFoldDB" id="A0A644U5A5"/>
<proteinExistence type="predicted"/>
<evidence type="ECO:0000313" key="2">
    <source>
        <dbReference type="EMBL" id="MPL74102.1"/>
    </source>
</evidence>
<name>A0A644U5A5_9ZZZZ</name>